<dbReference type="RefSeq" id="WP_046909365.1">
    <property type="nucleotide sequence ID" value="NZ_BAAAXG010000026.1"/>
</dbReference>
<dbReference type="InterPro" id="IPR029058">
    <property type="entry name" value="AB_hydrolase_fold"/>
</dbReference>
<evidence type="ECO:0000313" key="3">
    <source>
        <dbReference type="EMBL" id="KKZ71996.1"/>
    </source>
</evidence>
<dbReference type="EMBL" id="LAQS01000031">
    <property type="protein sequence ID" value="KKZ71996.1"/>
    <property type="molecule type" value="Genomic_DNA"/>
</dbReference>
<reference evidence="3 4" key="1">
    <citation type="submission" date="2015-05" db="EMBL/GenBank/DDBJ databases">
        <title>Draft Genome assembly of Streptomyces showdoensis.</title>
        <authorList>
            <person name="Thapa K.K."/>
            <person name="Metsa-Ketela M."/>
        </authorList>
    </citation>
    <scope>NUCLEOTIDE SEQUENCE [LARGE SCALE GENOMIC DNA]</scope>
    <source>
        <strain evidence="3 4">ATCC 15227</strain>
    </source>
</reference>
<dbReference type="AlphaFoldDB" id="A0A2P2GKG2"/>
<name>A0A2P2GKG2_STREW</name>
<evidence type="ECO:0000313" key="4">
    <source>
        <dbReference type="Proteomes" id="UP000265325"/>
    </source>
</evidence>
<keyword evidence="4" id="KW-1185">Reference proteome</keyword>
<feature type="domain" description="DUF1023" evidence="2">
    <location>
        <begin position="360"/>
        <end position="523"/>
    </location>
</feature>
<evidence type="ECO:0000256" key="1">
    <source>
        <dbReference type="SAM" id="MobiDB-lite"/>
    </source>
</evidence>
<proteinExistence type="predicted"/>
<sequence>MPTWQQLRDVKLSEYTDAADGWGKVSSRANADKDRVDNHMFAKIHETQKGETADKAGGDVRQLSRNYQYLHTECGLVRTALNGLAAELAAPQKKLKQALEDAENLKFTVKPDGSVSYPTQSYVLKGDQTAHDGAPFPYLPGKAEGIGSGDENKGKAEDIAQRIGDAVREATEIDGRYAAALRQLKAEPGLTVSDETLADAARDTKAMQGAAGKYADDDKIPHGKSPKENADWWNGLTQEQRDEYATLYPASIGALDGIPSAVRDDANRMVLAETRAQTQLDLNAIPKQPQEYLPNPSGSYPAVIKNPEWREWNEKYGDRKKELEADLKGMNAIQDRFDRTGRAEKPGERPLPEAYLLGFDTQGNGHAIVANGNPDTATHTAMYVPGTTSNLEGIGGDIKRMETLWRASDNLAGGQSVSTITWLGYDAPQDIVKDAPFSHYANDGAPKLNAFVDGLRATHQGDATHLTVTGHSYGSTVIGSAARQGTLHADDIFVAGSPGMQVGSATDLDVPKGHVYAAEADSDPYLKGLRLPGSPLDMLTDDKYGGFNIPFVTSDPVPDIGGWGHAPKKVDIDVLPSWIDGDGQSVVKTLTPTNPDFGAHIVATDGSRGHSGYWDNGTESLNNQARVVTGRYKEVTAQ</sequence>
<evidence type="ECO:0000259" key="2">
    <source>
        <dbReference type="Pfam" id="PF06259"/>
    </source>
</evidence>
<feature type="region of interest" description="Disordered" evidence="1">
    <location>
        <begin position="210"/>
        <end position="230"/>
    </location>
</feature>
<dbReference type="OrthoDB" id="5969911at2"/>
<dbReference type="Proteomes" id="UP000265325">
    <property type="component" value="Unassembled WGS sequence"/>
</dbReference>
<comment type="caution">
    <text evidence="3">The sequence shown here is derived from an EMBL/GenBank/DDBJ whole genome shotgun (WGS) entry which is preliminary data.</text>
</comment>
<accession>A0A2P2GKG2</accession>
<feature type="compositionally biased region" description="Basic and acidic residues" evidence="1">
    <location>
        <begin position="214"/>
        <end position="230"/>
    </location>
</feature>
<dbReference type="Pfam" id="PF06259">
    <property type="entry name" value="Abhydrolase_8"/>
    <property type="match status" value="1"/>
</dbReference>
<protein>
    <recommendedName>
        <fullName evidence="2">DUF1023 domain-containing protein</fullName>
    </recommendedName>
</protein>
<dbReference type="SUPFAM" id="SSF53474">
    <property type="entry name" value="alpha/beta-Hydrolases"/>
    <property type="match status" value="1"/>
</dbReference>
<organism evidence="3 4">
    <name type="scientific">Streptomyces showdoensis</name>
    <dbReference type="NCBI Taxonomy" id="68268"/>
    <lineage>
        <taxon>Bacteria</taxon>
        <taxon>Bacillati</taxon>
        <taxon>Actinomycetota</taxon>
        <taxon>Actinomycetes</taxon>
        <taxon>Kitasatosporales</taxon>
        <taxon>Streptomycetaceae</taxon>
        <taxon>Streptomyces</taxon>
    </lineage>
</organism>
<dbReference type="InterPro" id="IPR010427">
    <property type="entry name" value="DUF1023"/>
</dbReference>
<gene>
    <name evidence="3" type="ORF">VO63_20665</name>
</gene>